<feature type="transmembrane region" description="Helical" evidence="1">
    <location>
        <begin position="70"/>
        <end position="89"/>
    </location>
</feature>
<proteinExistence type="predicted"/>
<evidence type="ECO:0000313" key="4">
    <source>
        <dbReference type="Proteomes" id="UP001058120"/>
    </source>
</evidence>
<feature type="transmembrane region" description="Helical" evidence="1">
    <location>
        <begin position="367"/>
        <end position="383"/>
    </location>
</feature>
<keyword evidence="1" id="KW-0472">Membrane</keyword>
<keyword evidence="4" id="KW-1185">Reference proteome</keyword>
<dbReference type="Pfam" id="PF11874">
    <property type="entry name" value="DUF3394"/>
    <property type="match status" value="1"/>
</dbReference>
<feature type="domain" description="TRAP C4-dicarboxylate transport system permease DctM subunit" evidence="2">
    <location>
        <begin position="117"/>
        <end position="554"/>
    </location>
</feature>
<feature type="transmembrane region" description="Helical" evidence="1">
    <location>
        <begin position="548"/>
        <end position="570"/>
    </location>
</feature>
<feature type="transmembrane region" description="Helical" evidence="1">
    <location>
        <begin position="522"/>
        <end position="542"/>
    </location>
</feature>
<reference evidence="3" key="1">
    <citation type="submission" date="2020-12" db="EMBL/GenBank/DDBJ databases">
        <title>Taurinivorans muris gen. nov., sp. nov., fundamental and realized metabolic niche of a ubiquitous sulfidogenic bacterium in the murine intestine.</title>
        <authorList>
            <person name="Ye H."/>
            <person name="Hanson B.T."/>
            <person name="Loy A."/>
        </authorList>
    </citation>
    <scope>NUCLEOTIDE SEQUENCE</scope>
    <source>
        <strain evidence="3">LT0009</strain>
    </source>
</reference>
<sequence length="629" mass="67867">MNNALRSLLQPIFIVLAVFLCCFQVYTTSGIFMVNSTLQRVAHLSIVLCLVFLFIPVSGKYKKEKYEPTIFVLFDICLAVLALAVAAYYFLNEVAIVERFAYVDPVEDIQILLGTILIVLVLEATRRTSGLPLVIVALCFIAYALFGANLPGPLAHTEISYEALIEQLFLLTEGIYGVAITAAATMIFAFVLFGSFLEVSTMSNLFIDLSCLLTKKTKGGPAKVSIFASALFGTISGSAQANVYGTGIFTIPLMKRVGYQPHFAGAVEACASTGGQLMPPIMGAAAFIMADVTGLGYLTIAKSALLPSILFYLSLYSMIHFEALKYNIGTMPEEEIPSKQSVISRLYYMLPLAFIIIVMVMGRSVNSAAFAGCLVIFLLSLFRKETRLTPPRLKDVAVCAARNTLMISSCCACAGIVVGIIGLTGGGFKLINLIMNFIDGNLFLLLVMLMITCFIVGMGVPTAPAYIIVSVLAAPAMIKLGVPVISAHMFCLYYAVLSTITPPVCMAAFSAAGIAESNAMRTGFTSVKLGAIAFIIPFFFVYQPELLFTGSVTEILSVVVTSVIGVIALTAGLQQYFAARCSIIESIILFASGLCLVYPGMFTDVIGVGGIIFIYAYQRYVKMRKNRME</sequence>
<gene>
    <name evidence="3" type="ORF">JBF11_01370</name>
</gene>
<feature type="transmembrane region" description="Helical" evidence="1">
    <location>
        <begin position="304"/>
        <end position="321"/>
    </location>
</feature>
<feature type="transmembrane region" description="Helical" evidence="1">
    <location>
        <begin position="174"/>
        <end position="197"/>
    </location>
</feature>
<dbReference type="RefSeq" id="WP_334315597.1">
    <property type="nucleotide sequence ID" value="NZ_CP065938.1"/>
</dbReference>
<evidence type="ECO:0000313" key="3">
    <source>
        <dbReference type="EMBL" id="UWX06001.1"/>
    </source>
</evidence>
<feature type="transmembrane region" description="Helical" evidence="1">
    <location>
        <begin position="342"/>
        <end position="361"/>
    </location>
</feature>
<evidence type="ECO:0000256" key="1">
    <source>
        <dbReference type="SAM" id="Phobius"/>
    </source>
</evidence>
<feature type="transmembrane region" description="Helical" evidence="1">
    <location>
        <begin position="440"/>
        <end position="458"/>
    </location>
</feature>
<dbReference type="InterPro" id="IPR010656">
    <property type="entry name" value="DctM"/>
</dbReference>
<feature type="transmembrane region" description="Helical" evidence="1">
    <location>
        <begin position="404"/>
        <end position="428"/>
    </location>
</feature>
<feature type="transmembrane region" description="Helical" evidence="1">
    <location>
        <begin position="12"/>
        <end position="34"/>
    </location>
</feature>
<dbReference type="InterPro" id="IPR021814">
    <property type="entry name" value="DUF3394"/>
</dbReference>
<feature type="transmembrane region" description="Helical" evidence="1">
    <location>
        <begin position="492"/>
        <end position="515"/>
    </location>
</feature>
<feature type="transmembrane region" description="Helical" evidence="1">
    <location>
        <begin position="109"/>
        <end position="126"/>
    </location>
</feature>
<feature type="transmembrane region" description="Helical" evidence="1">
    <location>
        <begin position="465"/>
        <end position="486"/>
    </location>
</feature>
<feature type="transmembrane region" description="Helical" evidence="1">
    <location>
        <begin position="40"/>
        <end position="58"/>
    </location>
</feature>
<organism evidence="3 4">
    <name type="scientific">Taurinivorans muris</name>
    <dbReference type="NCBI Taxonomy" id="2787751"/>
    <lineage>
        <taxon>Bacteria</taxon>
        <taxon>Pseudomonadati</taxon>
        <taxon>Thermodesulfobacteriota</taxon>
        <taxon>Desulfovibrionia</taxon>
        <taxon>Desulfovibrionales</taxon>
        <taxon>Desulfovibrionaceae</taxon>
        <taxon>Taurinivorans</taxon>
    </lineage>
</organism>
<feature type="transmembrane region" description="Helical" evidence="1">
    <location>
        <begin position="577"/>
        <end position="599"/>
    </location>
</feature>
<dbReference type="NCBIfam" id="TIGR02123">
    <property type="entry name" value="TRAP_fused"/>
    <property type="match status" value="1"/>
</dbReference>
<keyword evidence="1" id="KW-0812">Transmembrane</keyword>
<dbReference type="Proteomes" id="UP001058120">
    <property type="component" value="Chromosome"/>
</dbReference>
<dbReference type="PANTHER" id="PTHR43849">
    <property type="entry name" value="BLL3936 PROTEIN"/>
    <property type="match status" value="1"/>
</dbReference>
<dbReference type="EMBL" id="CP065938">
    <property type="protein sequence ID" value="UWX06001.1"/>
    <property type="molecule type" value="Genomic_DNA"/>
</dbReference>
<evidence type="ECO:0000259" key="2">
    <source>
        <dbReference type="Pfam" id="PF06808"/>
    </source>
</evidence>
<accession>A0ABY5Y2H2</accession>
<dbReference type="PANTHER" id="PTHR43849:SF2">
    <property type="entry name" value="BLL3936 PROTEIN"/>
    <property type="match status" value="1"/>
</dbReference>
<protein>
    <submittedName>
        <fullName evidence="3">TRAP transporter permease</fullName>
    </submittedName>
</protein>
<dbReference type="Pfam" id="PF06808">
    <property type="entry name" value="DctM"/>
    <property type="match status" value="1"/>
</dbReference>
<keyword evidence="1" id="KW-1133">Transmembrane helix</keyword>
<name>A0ABY5Y2H2_9BACT</name>
<feature type="transmembrane region" description="Helical" evidence="1">
    <location>
        <begin position="133"/>
        <end position="154"/>
    </location>
</feature>
<dbReference type="InterPro" id="IPR011853">
    <property type="entry name" value="TRAP_DctM-Dct_fused"/>
</dbReference>